<gene>
    <name evidence="13" type="ORF">FCG67_22955</name>
</gene>
<keyword evidence="7" id="KW-0319">Glycerol metabolism</keyword>
<dbReference type="InterPro" id="IPR045034">
    <property type="entry name" value="O-acyltransferase_WSD1-like"/>
</dbReference>
<comment type="catalytic activity">
    <reaction evidence="10">
        <text>an acyl-CoA + a 1,2-diacyl-sn-glycerol = a triacyl-sn-glycerol + CoA</text>
        <dbReference type="Rhea" id="RHEA:10868"/>
        <dbReference type="ChEBI" id="CHEBI:17815"/>
        <dbReference type="ChEBI" id="CHEBI:57287"/>
        <dbReference type="ChEBI" id="CHEBI:58342"/>
        <dbReference type="ChEBI" id="CHEBI:64615"/>
        <dbReference type="EC" id="2.3.1.20"/>
    </reaction>
</comment>
<evidence type="ECO:0000256" key="4">
    <source>
        <dbReference type="ARBA" id="ARBA00013244"/>
    </source>
</evidence>
<dbReference type="Pfam" id="PF06974">
    <property type="entry name" value="WS_DGAT_C"/>
    <property type="match status" value="1"/>
</dbReference>
<proteinExistence type="inferred from homology"/>
<feature type="domain" description="O-acyltransferase WSD1-like N-terminal" evidence="11">
    <location>
        <begin position="11"/>
        <end position="277"/>
    </location>
</feature>
<dbReference type="PANTHER" id="PTHR31650:SF1">
    <property type="entry name" value="WAX ESTER SYNTHASE_DIACYLGLYCEROL ACYLTRANSFERASE 4-RELATED"/>
    <property type="match status" value="1"/>
</dbReference>
<evidence type="ECO:0000256" key="10">
    <source>
        <dbReference type="ARBA" id="ARBA00048109"/>
    </source>
</evidence>
<evidence type="ECO:0000259" key="11">
    <source>
        <dbReference type="Pfam" id="PF03007"/>
    </source>
</evidence>
<name>A0ABY2REH8_9NOCA</name>
<evidence type="ECO:0000256" key="7">
    <source>
        <dbReference type="ARBA" id="ARBA00022798"/>
    </source>
</evidence>
<dbReference type="EMBL" id="SUMD01000015">
    <property type="protein sequence ID" value="TJZ73906.1"/>
    <property type="molecule type" value="Genomic_DNA"/>
</dbReference>
<comment type="pathway">
    <text evidence="1">Glycerolipid metabolism; triacylglycerol biosynthesis.</text>
</comment>
<sequence>MLGMRRYMEQMHPRDTVFLYVEKEQAKQATMTAYAFVAEHDSDRHPDPVEITRWIADRAGGMEMLRQRVVRVPLDLDHPYWAEDPEFSVDNHLVFHTAERWEDVRTLLADLLQSPMDESRPPWELHVVSGVRGIDGIPGEATVAALKLHHAAADGMLSAAIARRLFAAEPGERDGMVDVVDVAAPPSQVGMLARALGSTPRNLGRLAQELLRARSAQRALQLGSDLGLYRTPTAVRPRTTLNQPLGPDRVFNTAILPLGSLRAMKARLGEVTVNDLVLAVIGRAMRNYLHAAGEVPAGSLGAGVPMSTRSTVEATSRNRFVTMYVDMHTETEDPVERVREIHDSVLDERVRTTTPASLTLDELPGAVPGALLRAGLAVLGALPKSESSTVSLGNALVSNVPKGPADMKLGDATVVASFGLCPLSGLAGLAHRVDSVGDVLTINVTADPLQLPDDDRYVELLHESYDELESAIMSGATV</sequence>
<comment type="pathway">
    <text evidence="2">Lipid metabolism.</text>
</comment>
<evidence type="ECO:0000256" key="5">
    <source>
        <dbReference type="ARBA" id="ARBA00022516"/>
    </source>
</evidence>
<dbReference type="Proteomes" id="UP000305109">
    <property type="component" value="Unassembled WGS sequence"/>
</dbReference>
<comment type="similarity">
    <text evidence="3">Belongs to the long-chain O-acyltransferase family.</text>
</comment>
<organism evidence="13 14">
    <name type="scientific">Rhodococcus oryzae</name>
    <dbReference type="NCBI Taxonomy" id="2571143"/>
    <lineage>
        <taxon>Bacteria</taxon>
        <taxon>Bacillati</taxon>
        <taxon>Actinomycetota</taxon>
        <taxon>Actinomycetes</taxon>
        <taxon>Mycobacteriales</taxon>
        <taxon>Nocardiaceae</taxon>
        <taxon>Rhodococcus</taxon>
    </lineage>
</organism>
<keyword evidence="8" id="KW-0443">Lipid metabolism</keyword>
<reference evidence="13 14" key="1">
    <citation type="submission" date="2019-04" db="EMBL/GenBank/DDBJ databases">
        <title>Rhodococcus oryzae sp. nov., a novel actinomycete isolated from rhizosphere soil of rice (Oryza sativa L.).</title>
        <authorList>
            <person name="Li C."/>
        </authorList>
    </citation>
    <scope>NUCLEOTIDE SEQUENCE [LARGE SCALE GENOMIC DNA]</scope>
    <source>
        <strain evidence="13 14">NEAU-CX67</strain>
    </source>
</reference>
<accession>A0ABY2REH8</accession>
<dbReference type="InterPro" id="IPR009721">
    <property type="entry name" value="O-acyltransferase_WSD1_C"/>
</dbReference>
<evidence type="ECO:0000256" key="3">
    <source>
        <dbReference type="ARBA" id="ARBA00009587"/>
    </source>
</evidence>
<keyword evidence="6" id="KW-0808">Transferase</keyword>
<dbReference type="EC" id="2.3.1.20" evidence="4"/>
<keyword evidence="9" id="KW-0012">Acyltransferase</keyword>
<dbReference type="SUPFAM" id="SSF52777">
    <property type="entry name" value="CoA-dependent acyltransferases"/>
    <property type="match status" value="1"/>
</dbReference>
<dbReference type="PANTHER" id="PTHR31650">
    <property type="entry name" value="O-ACYLTRANSFERASE (WSD1-LIKE) FAMILY PROTEIN"/>
    <property type="match status" value="1"/>
</dbReference>
<keyword evidence="14" id="KW-1185">Reference proteome</keyword>
<evidence type="ECO:0000313" key="13">
    <source>
        <dbReference type="EMBL" id="TJZ73906.1"/>
    </source>
</evidence>
<protein>
    <recommendedName>
        <fullName evidence="4">diacylglycerol O-acyltransferase</fullName>
        <ecNumber evidence="4">2.3.1.20</ecNumber>
    </recommendedName>
</protein>
<evidence type="ECO:0000313" key="14">
    <source>
        <dbReference type="Proteomes" id="UP000305109"/>
    </source>
</evidence>
<evidence type="ECO:0000256" key="2">
    <source>
        <dbReference type="ARBA" id="ARBA00005189"/>
    </source>
</evidence>
<evidence type="ECO:0000256" key="8">
    <source>
        <dbReference type="ARBA" id="ARBA00023098"/>
    </source>
</evidence>
<dbReference type="Pfam" id="PF03007">
    <property type="entry name" value="WS_DGAT_cat"/>
    <property type="match status" value="1"/>
</dbReference>
<keyword evidence="5" id="KW-0444">Lipid biosynthesis</keyword>
<evidence type="ECO:0000256" key="1">
    <source>
        <dbReference type="ARBA" id="ARBA00004771"/>
    </source>
</evidence>
<evidence type="ECO:0000256" key="6">
    <source>
        <dbReference type="ARBA" id="ARBA00022679"/>
    </source>
</evidence>
<comment type="caution">
    <text evidence="13">The sequence shown here is derived from an EMBL/GenBank/DDBJ whole genome shotgun (WGS) entry which is preliminary data.</text>
</comment>
<dbReference type="InterPro" id="IPR004255">
    <property type="entry name" value="O-acyltransferase_WSD1_N"/>
</dbReference>
<evidence type="ECO:0000259" key="12">
    <source>
        <dbReference type="Pfam" id="PF06974"/>
    </source>
</evidence>
<evidence type="ECO:0000256" key="9">
    <source>
        <dbReference type="ARBA" id="ARBA00023315"/>
    </source>
</evidence>
<feature type="domain" description="O-acyltransferase WSD1 C-terminal" evidence="12">
    <location>
        <begin position="318"/>
        <end position="468"/>
    </location>
</feature>